<reference evidence="3 4" key="2">
    <citation type="submission" date="2020-07" db="EMBL/GenBank/DDBJ databases">
        <title>Genome assembly of wild tea tree DASZ reveals pedigree and selection history of tea varieties.</title>
        <authorList>
            <person name="Zhang W."/>
        </authorList>
    </citation>
    <scope>NUCLEOTIDE SEQUENCE [LARGE SCALE GENOMIC DNA]</scope>
    <source>
        <strain evidence="4">cv. G240</strain>
        <tissue evidence="3">Leaf</tissue>
    </source>
</reference>
<dbReference type="GO" id="GO:0005829">
    <property type="term" value="C:cytosol"/>
    <property type="evidence" value="ECO:0007669"/>
    <property type="project" value="GOC"/>
</dbReference>
<dbReference type="GO" id="GO:0001881">
    <property type="term" value="P:receptor recycling"/>
    <property type="evidence" value="ECO:0007669"/>
    <property type="project" value="TreeGrafter"/>
</dbReference>
<dbReference type="InterPro" id="IPR045188">
    <property type="entry name" value="Boi1/Boi2-like"/>
</dbReference>
<keyword evidence="1" id="KW-0175">Coiled coil</keyword>
<feature type="compositionally biased region" description="Basic and acidic residues" evidence="2">
    <location>
        <begin position="391"/>
        <end position="400"/>
    </location>
</feature>
<dbReference type="GO" id="GO:0007032">
    <property type="term" value="P:endosome organization"/>
    <property type="evidence" value="ECO:0007669"/>
    <property type="project" value="TreeGrafter"/>
</dbReference>
<sequence length="424" mass="46637">MASNGAPSRDGDTQTSLEKIKRQLASSSGRNLLQGPLLKRSETLRKWNERWVILDPTTGKMEYKIRRNEPTVKGGITFDANSTITISPVNFHATQLVLKAHKEAVNSLSGNGSAKLGTVATVVAAANSTALEASKEIEAAMQIAMRNALGAMMSRPTDGPMDDLTIMMETLRVKDEELQHLARDLRSRDSTIKEIADKLTETAEAAEAAASAAHTMDEQRRVACVEIERVTKDSEKALRESEEKVTVLSKEREQLIKQRDSALQEAHLWRSELAKARERVVILEGAVVRAEEKVRVAEADAEARVKEATQKEAAALKRSKSFLHMQQIDTKQVFEAESCSDTGNTQPLTKHVDPSDENVDKACLSVSRASIGDGEWSDIQATEATIADVREIGPETEGRSLDIPVVSQPINNHHEQEANSFRQP</sequence>
<name>A0A7J7HAA0_CAMSI</name>
<dbReference type="SUPFAM" id="SSF50729">
    <property type="entry name" value="PH domain-like"/>
    <property type="match status" value="1"/>
</dbReference>
<accession>A0A7J7HAA0</accession>
<feature type="coiled-coil region" evidence="1">
    <location>
        <begin position="238"/>
        <end position="293"/>
    </location>
</feature>
<evidence type="ECO:0000313" key="4">
    <source>
        <dbReference type="Proteomes" id="UP000593564"/>
    </source>
</evidence>
<evidence type="ECO:0000256" key="1">
    <source>
        <dbReference type="SAM" id="Coils"/>
    </source>
</evidence>
<proteinExistence type="predicted"/>
<evidence type="ECO:0000313" key="3">
    <source>
        <dbReference type="EMBL" id="KAF5949545.1"/>
    </source>
</evidence>
<reference evidence="4" key="1">
    <citation type="journal article" date="2020" name="Nat. Commun.">
        <title>Genome assembly of wild tea tree DASZ reveals pedigree and selection history of tea varieties.</title>
        <authorList>
            <person name="Zhang W."/>
            <person name="Zhang Y."/>
            <person name="Qiu H."/>
            <person name="Guo Y."/>
            <person name="Wan H."/>
            <person name="Zhang X."/>
            <person name="Scossa F."/>
            <person name="Alseekh S."/>
            <person name="Zhang Q."/>
            <person name="Wang P."/>
            <person name="Xu L."/>
            <person name="Schmidt M.H."/>
            <person name="Jia X."/>
            <person name="Li D."/>
            <person name="Zhu A."/>
            <person name="Guo F."/>
            <person name="Chen W."/>
            <person name="Ni D."/>
            <person name="Usadel B."/>
            <person name="Fernie A.R."/>
            <person name="Wen W."/>
        </authorList>
    </citation>
    <scope>NUCLEOTIDE SEQUENCE [LARGE SCALE GENOMIC DNA]</scope>
    <source>
        <strain evidence="4">cv. G240</strain>
    </source>
</reference>
<dbReference type="GO" id="GO:0005802">
    <property type="term" value="C:trans-Golgi network"/>
    <property type="evidence" value="ECO:0007669"/>
    <property type="project" value="TreeGrafter"/>
</dbReference>
<keyword evidence="4" id="KW-1185">Reference proteome</keyword>
<dbReference type="GO" id="GO:0055037">
    <property type="term" value="C:recycling endosome"/>
    <property type="evidence" value="ECO:0007669"/>
    <property type="project" value="TreeGrafter"/>
</dbReference>
<dbReference type="EMBL" id="JACBKZ010000005">
    <property type="protein sequence ID" value="KAF5949545.1"/>
    <property type="molecule type" value="Genomic_DNA"/>
</dbReference>
<dbReference type="GO" id="GO:0042147">
    <property type="term" value="P:retrograde transport, endosome to Golgi"/>
    <property type="evidence" value="ECO:0007669"/>
    <property type="project" value="TreeGrafter"/>
</dbReference>
<dbReference type="Proteomes" id="UP000593564">
    <property type="component" value="Unassembled WGS sequence"/>
</dbReference>
<gene>
    <name evidence="3" type="ORF">HYC85_011538</name>
</gene>
<dbReference type="PANTHER" id="PTHR22902">
    <property type="entry name" value="SESQUIPEDALIAN"/>
    <property type="match status" value="1"/>
</dbReference>
<dbReference type="PANTHER" id="PTHR22902:SF49">
    <property type="entry name" value="OS03G0666200 PROTEIN"/>
    <property type="match status" value="1"/>
</dbReference>
<dbReference type="GO" id="GO:0005769">
    <property type="term" value="C:early endosome"/>
    <property type="evidence" value="ECO:0007669"/>
    <property type="project" value="TreeGrafter"/>
</dbReference>
<dbReference type="AlphaFoldDB" id="A0A7J7HAA0"/>
<dbReference type="Gene3D" id="2.30.29.30">
    <property type="entry name" value="Pleckstrin-homology domain (PH domain)/Phosphotyrosine-binding domain (PTB)"/>
    <property type="match status" value="1"/>
</dbReference>
<protein>
    <recommendedName>
        <fullName evidence="5">PH domain-containing protein</fullName>
    </recommendedName>
</protein>
<evidence type="ECO:0008006" key="5">
    <source>
        <dbReference type="Google" id="ProtNLM"/>
    </source>
</evidence>
<evidence type="ECO:0000256" key="2">
    <source>
        <dbReference type="SAM" id="MobiDB-lite"/>
    </source>
</evidence>
<comment type="caution">
    <text evidence="3">The sequence shown here is derived from an EMBL/GenBank/DDBJ whole genome shotgun (WGS) entry which is preliminary data.</text>
</comment>
<feature type="region of interest" description="Disordered" evidence="2">
    <location>
        <begin position="391"/>
        <end position="424"/>
    </location>
</feature>
<dbReference type="InterPro" id="IPR011993">
    <property type="entry name" value="PH-like_dom_sf"/>
</dbReference>
<organism evidence="3 4">
    <name type="scientific">Camellia sinensis</name>
    <name type="common">Tea plant</name>
    <name type="synonym">Thea sinensis</name>
    <dbReference type="NCBI Taxonomy" id="4442"/>
    <lineage>
        <taxon>Eukaryota</taxon>
        <taxon>Viridiplantae</taxon>
        <taxon>Streptophyta</taxon>
        <taxon>Embryophyta</taxon>
        <taxon>Tracheophyta</taxon>
        <taxon>Spermatophyta</taxon>
        <taxon>Magnoliopsida</taxon>
        <taxon>eudicotyledons</taxon>
        <taxon>Gunneridae</taxon>
        <taxon>Pentapetalae</taxon>
        <taxon>asterids</taxon>
        <taxon>Ericales</taxon>
        <taxon>Theaceae</taxon>
        <taxon>Camellia</taxon>
    </lineage>
</organism>